<name>A0ABR1PP94_DIAER</name>
<reference evidence="1 2" key="1">
    <citation type="submission" date="2024-02" db="EMBL/GenBank/DDBJ databases">
        <title>De novo assembly and annotation of 12 fungi associated with fruit tree decline syndrome in Ontario, Canada.</title>
        <authorList>
            <person name="Sulman M."/>
            <person name="Ellouze W."/>
            <person name="Ilyukhin E."/>
        </authorList>
    </citation>
    <scope>NUCLEOTIDE SEQUENCE [LARGE SCALE GENOMIC DNA]</scope>
    <source>
        <strain evidence="1 2">M169</strain>
    </source>
</reference>
<dbReference type="EMBL" id="JAKNSF020000002">
    <property type="protein sequence ID" value="KAK7741599.1"/>
    <property type="molecule type" value="Genomic_DNA"/>
</dbReference>
<evidence type="ECO:0000313" key="2">
    <source>
        <dbReference type="Proteomes" id="UP001430848"/>
    </source>
</evidence>
<organism evidence="1 2">
    <name type="scientific">Diaporthe eres</name>
    <name type="common">Phomopsis oblonga</name>
    <dbReference type="NCBI Taxonomy" id="83184"/>
    <lineage>
        <taxon>Eukaryota</taxon>
        <taxon>Fungi</taxon>
        <taxon>Dikarya</taxon>
        <taxon>Ascomycota</taxon>
        <taxon>Pezizomycotina</taxon>
        <taxon>Sordariomycetes</taxon>
        <taxon>Sordariomycetidae</taxon>
        <taxon>Diaporthales</taxon>
        <taxon>Diaporthaceae</taxon>
        <taxon>Diaporthe</taxon>
        <taxon>Diaporthe eres species complex</taxon>
    </lineage>
</organism>
<evidence type="ECO:0000313" key="1">
    <source>
        <dbReference type="EMBL" id="KAK7741599.1"/>
    </source>
</evidence>
<protein>
    <submittedName>
        <fullName evidence="1">Uncharacterized protein</fullName>
    </submittedName>
</protein>
<gene>
    <name evidence="1" type="ORF">SLS63_001156</name>
</gene>
<dbReference type="Proteomes" id="UP001430848">
    <property type="component" value="Unassembled WGS sequence"/>
</dbReference>
<keyword evidence="2" id="KW-1185">Reference proteome</keyword>
<proteinExistence type="predicted"/>
<sequence length="152" mass="17444">MGSLLQKMKEQDEKPDLVDRLAKDEPSNALKIAIRQTTQQWNGNKKVLIPLKEHIEVLARFDRKGAEWKKIPGGFDFRKLSIGMWEFDDKALLDFGERILEDLRQGKHRNADIQTPWGDTYNDMPSIEQYMFGLEHADAVIMDSGVLGQVGM</sequence>
<accession>A0ABR1PP94</accession>
<comment type="caution">
    <text evidence="1">The sequence shown here is derived from an EMBL/GenBank/DDBJ whole genome shotgun (WGS) entry which is preliminary data.</text>
</comment>